<comment type="similarity">
    <text evidence="1">Belongs to the NKAP family.</text>
</comment>
<dbReference type="Proteomes" id="UP001140217">
    <property type="component" value="Unassembled WGS sequence"/>
</dbReference>
<evidence type="ECO:0000256" key="1">
    <source>
        <dbReference type="ARBA" id="ARBA00009313"/>
    </source>
</evidence>
<gene>
    <name evidence="3" type="ORF">H4R18_002953</name>
</gene>
<keyword evidence="4" id="KW-1185">Reference proteome</keyword>
<dbReference type="AlphaFoldDB" id="A0A9W8HG62"/>
<sequence>MDQRLIERLENSGYVMSGNRYRRANEARAPREGQAITAEEKRQMLLKNDEERRKKEAQIVADFREMLSKKK</sequence>
<dbReference type="PANTHER" id="PTHR13087">
    <property type="entry name" value="NF-KAPPA B ACTIVATING PROTEIN"/>
    <property type="match status" value="1"/>
</dbReference>
<proteinExistence type="inferred from homology"/>
<organism evidence="3 4">
    <name type="scientific">Coemansia javaensis</name>
    <dbReference type="NCBI Taxonomy" id="2761396"/>
    <lineage>
        <taxon>Eukaryota</taxon>
        <taxon>Fungi</taxon>
        <taxon>Fungi incertae sedis</taxon>
        <taxon>Zoopagomycota</taxon>
        <taxon>Kickxellomycotina</taxon>
        <taxon>Kickxellomycetes</taxon>
        <taxon>Kickxellales</taxon>
        <taxon>Kickxellaceae</taxon>
        <taxon>Coemansia</taxon>
    </lineage>
</organism>
<dbReference type="GO" id="GO:0005634">
    <property type="term" value="C:nucleus"/>
    <property type="evidence" value="ECO:0007669"/>
    <property type="project" value="TreeGrafter"/>
</dbReference>
<protein>
    <recommendedName>
        <fullName evidence="2">NF-kappa-B-activating protein C-terminal domain-containing protein</fullName>
    </recommendedName>
</protein>
<name>A0A9W8HG62_9FUNG</name>
<evidence type="ECO:0000313" key="3">
    <source>
        <dbReference type="EMBL" id="KAJ2781325.1"/>
    </source>
</evidence>
<evidence type="ECO:0000259" key="2">
    <source>
        <dbReference type="Pfam" id="PF06047"/>
    </source>
</evidence>
<dbReference type="InterPro" id="IPR040466">
    <property type="entry name" value="NKAP"/>
</dbReference>
<dbReference type="InterPro" id="IPR009269">
    <property type="entry name" value="NKAP_C"/>
</dbReference>
<dbReference type="EMBL" id="JANBUL010000108">
    <property type="protein sequence ID" value="KAJ2781325.1"/>
    <property type="molecule type" value="Genomic_DNA"/>
</dbReference>
<comment type="caution">
    <text evidence="3">The sequence shown here is derived from an EMBL/GenBank/DDBJ whole genome shotgun (WGS) entry which is preliminary data.</text>
</comment>
<reference evidence="3" key="1">
    <citation type="submission" date="2022-07" db="EMBL/GenBank/DDBJ databases">
        <title>Phylogenomic reconstructions and comparative analyses of Kickxellomycotina fungi.</title>
        <authorList>
            <person name="Reynolds N.K."/>
            <person name="Stajich J.E."/>
            <person name="Barry K."/>
            <person name="Grigoriev I.V."/>
            <person name="Crous P."/>
            <person name="Smith M.E."/>
        </authorList>
    </citation>
    <scope>NUCLEOTIDE SEQUENCE</scope>
    <source>
        <strain evidence="3">NBRC 105414</strain>
    </source>
</reference>
<dbReference type="OrthoDB" id="273141at2759"/>
<dbReference type="Pfam" id="PF06047">
    <property type="entry name" value="Nkap_C"/>
    <property type="match status" value="1"/>
</dbReference>
<dbReference type="GO" id="GO:0010468">
    <property type="term" value="P:regulation of gene expression"/>
    <property type="evidence" value="ECO:0007669"/>
    <property type="project" value="TreeGrafter"/>
</dbReference>
<evidence type="ECO:0000313" key="4">
    <source>
        <dbReference type="Proteomes" id="UP001140217"/>
    </source>
</evidence>
<dbReference type="GO" id="GO:0003682">
    <property type="term" value="F:chromatin binding"/>
    <property type="evidence" value="ECO:0007669"/>
    <property type="project" value="InterPro"/>
</dbReference>
<dbReference type="PANTHER" id="PTHR13087:SF0">
    <property type="entry name" value="NFKB ACTIVATING PROTEIN LIKE"/>
    <property type="match status" value="1"/>
</dbReference>
<accession>A0A9W8HG62</accession>
<feature type="domain" description="NF-kappa-B-activating protein C-terminal" evidence="2">
    <location>
        <begin position="4"/>
        <end position="68"/>
    </location>
</feature>